<evidence type="ECO:0000313" key="1">
    <source>
        <dbReference type="EMBL" id="OWQ97525.1"/>
    </source>
</evidence>
<reference evidence="1 2" key="1">
    <citation type="journal article" date="2010" name="Int. J. Syst. Evol. Microbiol.">
        <title>Sphingopyxis bauzanensis sp. nov., a psychrophilic bacterium isolated from soil.</title>
        <authorList>
            <person name="Zhang D.C."/>
            <person name="Liu H.C."/>
            <person name="Xin Y.H."/>
            <person name="Zhou Y.G."/>
            <person name="Schinner F."/>
            <person name="Margesin R."/>
        </authorList>
    </citation>
    <scope>NUCLEOTIDE SEQUENCE [LARGE SCALE GENOMIC DNA]</scope>
    <source>
        <strain evidence="1 2">DSM 22271</strain>
    </source>
</reference>
<dbReference type="EMBL" id="NISK01000002">
    <property type="protein sequence ID" value="OWQ97525.1"/>
    <property type="molecule type" value="Genomic_DNA"/>
</dbReference>
<keyword evidence="2" id="KW-1185">Reference proteome</keyword>
<comment type="caution">
    <text evidence="1">The sequence shown here is derived from an EMBL/GenBank/DDBJ whole genome shotgun (WGS) entry which is preliminary data.</text>
</comment>
<protein>
    <submittedName>
        <fullName evidence="1">Uncharacterized protein</fullName>
    </submittedName>
</protein>
<gene>
    <name evidence="1" type="ORF">CDQ92_10960</name>
</gene>
<evidence type="ECO:0000313" key="2">
    <source>
        <dbReference type="Proteomes" id="UP000197361"/>
    </source>
</evidence>
<sequence>MEIRKQIAITRLDIAPEISSMRQIRFRSSPTLLQTHGLLGIWGAAQRAAPDLASLLLKHLGKLIFRAAVAHVQTFGLKVAAHVSNMLRSPAAPAPSAREFGSLRRVAPFSISSRRTRAGENDAGPSRHTAELAFRAARN</sequence>
<organism evidence="1 2">
    <name type="scientific">Sphingopyxis bauzanensis</name>
    <dbReference type="NCBI Taxonomy" id="651663"/>
    <lineage>
        <taxon>Bacteria</taxon>
        <taxon>Pseudomonadati</taxon>
        <taxon>Pseudomonadota</taxon>
        <taxon>Alphaproteobacteria</taxon>
        <taxon>Sphingomonadales</taxon>
        <taxon>Sphingomonadaceae</taxon>
        <taxon>Sphingopyxis</taxon>
    </lineage>
</organism>
<proteinExistence type="predicted"/>
<accession>A0A246JWU1</accession>
<name>A0A246JWU1_9SPHN</name>
<dbReference type="Proteomes" id="UP000197361">
    <property type="component" value="Unassembled WGS sequence"/>
</dbReference>
<dbReference type="AlphaFoldDB" id="A0A246JWU1"/>